<reference evidence="1 2" key="1">
    <citation type="submission" date="2015-07" db="EMBL/GenBank/DDBJ databases">
        <title>The genome of Pseudoloma neurophilia, a relevant intracellular parasite of the zebrafish.</title>
        <authorList>
            <person name="Ndikumana S."/>
            <person name="Pelin A."/>
            <person name="Sanders J."/>
            <person name="Corradi N."/>
        </authorList>
    </citation>
    <scope>NUCLEOTIDE SEQUENCE [LARGE SCALE GENOMIC DNA]</scope>
    <source>
        <strain evidence="1 2">MK1</strain>
    </source>
</reference>
<protein>
    <submittedName>
        <fullName evidence="1">Uncharacterized protein</fullName>
    </submittedName>
</protein>
<name>A0A0R0M227_9MICR</name>
<dbReference type="InterPro" id="IPR036322">
    <property type="entry name" value="WD40_repeat_dom_sf"/>
</dbReference>
<gene>
    <name evidence="1" type="ORF">M153_8610003931</name>
</gene>
<keyword evidence="2" id="KW-1185">Reference proteome</keyword>
<proteinExistence type="predicted"/>
<dbReference type="Proteomes" id="UP000051530">
    <property type="component" value="Unassembled WGS sequence"/>
</dbReference>
<evidence type="ECO:0000313" key="1">
    <source>
        <dbReference type="EMBL" id="KRH93460.1"/>
    </source>
</evidence>
<dbReference type="EMBL" id="LGUB01000329">
    <property type="protein sequence ID" value="KRH93460.1"/>
    <property type="molecule type" value="Genomic_DNA"/>
</dbReference>
<dbReference type="VEuPathDB" id="MicrosporidiaDB:M153_8610003931"/>
<evidence type="ECO:0000313" key="2">
    <source>
        <dbReference type="Proteomes" id="UP000051530"/>
    </source>
</evidence>
<comment type="caution">
    <text evidence="1">The sequence shown here is derived from an EMBL/GenBank/DDBJ whole genome shotgun (WGS) entry which is preliminary data.</text>
</comment>
<organism evidence="1 2">
    <name type="scientific">Pseudoloma neurophilia</name>
    <dbReference type="NCBI Taxonomy" id="146866"/>
    <lineage>
        <taxon>Eukaryota</taxon>
        <taxon>Fungi</taxon>
        <taxon>Fungi incertae sedis</taxon>
        <taxon>Microsporidia</taxon>
        <taxon>Pseudoloma</taxon>
    </lineage>
</organism>
<dbReference type="OrthoDB" id="10482776at2759"/>
<accession>A0A0R0M227</accession>
<dbReference type="AlphaFoldDB" id="A0A0R0M227"/>
<dbReference type="SUPFAM" id="SSF50978">
    <property type="entry name" value="WD40 repeat-like"/>
    <property type="match status" value="1"/>
</dbReference>
<sequence length="694" mass="81601">MKNYDLVKYNTGLLQSFEVFDNILVTYNETTVIFYDFPQFTFLKKFDIINIEKITLLEMKDTVCKFLVLKDNNLLLYHNHNVVERGQYKNISDIVNIGSKIFLFTENSILELNMELIFIKKHNFQYSYFNKDFIGTKDGKVLNYNFETVNEYGKPISYIFNKNILGFTDGTIVSEKNQIKKLKTENEKSVIFVNEDNIVFENSHNGEYLNFNIVKVYQNDKKLFFKTENNELVSDGVIICGHLPISEICYIDSKIYITKDRSFRQIIKNASNQLKDSDLLNNSNQLNDPGQLKDSNQLKDSDLLMAKELCTFKNSILKMKQINQQILISDGESLILFQNDEFFILAKDFVIGDFDVNDKFITFTESNGDIYVIKNTQNLLKNKTLIKSASIILTKLSIYDIEIENAFNFNAHHEEISHLIVTHDYLISASKKKKIKIHDLKGNLQKEVKQLTNGLYANLKNNDFVILYGKKLRIYKNLELADEIETKNELISVSFENHNLISGIDLEGNFLEYNIKKKRIFYSNISFKKQDNIINARFKPISFYRKDKNLIFADNFLIHLKKSQKPSEKSILIDIKNKNSDLNYILEQSHHINIFEGLLQGNYPQVKMKKNENGTFFEPKLLSVINKENWKILVQQVKKYLNYLRYLEITQLIIKELIEQNYKPSDFDLNRIEKWTDETYRRFIGMRMIFKSFQ</sequence>